<feature type="signal peptide" evidence="5">
    <location>
        <begin position="1"/>
        <end position="25"/>
    </location>
</feature>
<proteinExistence type="inferred from homology"/>
<feature type="compositionally biased region" description="Polar residues" evidence="4">
    <location>
        <begin position="119"/>
        <end position="134"/>
    </location>
</feature>
<dbReference type="InterPro" id="IPR036393">
    <property type="entry name" value="AceGlu_kinase-like_sf"/>
</dbReference>
<accession>A0A2U3K899</accession>
<dbReference type="SUPFAM" id="SSF53633">
    <property type="entry name" value="Carbamate kinase-like"/>
    <property type="match status" value="1"/>
</dbReference>
<keyword evidence="3 7" id="KW-0418">Kinase</keyword>
<evidence type="ECO:0000256" key="1">
    <source>
        <dbReference type="ARBA" id="ARBA00011066"/>
    </source>
</evidence>
<reference evidence="8" key="1">
    <citation type="submission" date="2018-02" db="EMBL/GenBank/DDBJ databases">
        <authorList>
            <person name="Hausmann B."/>
        </authorList>
    </citation>
    <scope>NUCLEOTIDE SEQUENCE [LARGE SCALE GENOMIC DNA]</scope>
    <source>
        <strain evidence="8">Peat soil MAG SbA1</strain>
    </source>
</reference>
<dbReference type="Proteomes" id="UP000238701">
    <property type="component" value="Unassembled WGS sequence"/>
</dbReference>
<dbReference type="InterPro" id="IPR003964">
    <property type="entry name" value="Carb_kinase"/>
</dbReference>
<evidence type="ECO:0000256" key="4">
    <source>
        <dbReference type="SAM" id="MobiDB-lite"/>
    </source>
</evidence>
<dbReference type="EMBL" id="OMOD01000054">
    <property type="protein sequence ID" value="SPF35894.1"/>
    <property type="molecule type" value="Genomic_DNA"/>
</dbReference>
<evidence type="ECO:0000259" key="6">
    <source>
        <dbReference type="Pfam" id="PF00696"/>
    </source>
</evidence>
<comment type="similarity">
    <text evidence="1">Belongs to the carbamate kinase family.</text>
</comment>
<feature type="domain" description="Aspartate/glutamate/uridylate kinase" evidence="6">
    <location>
        <begin position="15"/>
        <end position="92"/>
    </location>
</feature>
<dbReference type="AlphaFoldDB" id="A0A2U3K899"/>
<dbReference type="InterPro" id="IPR001048">
    <property type="entry name" value="Asp/Glu/Uridylate_kinase"/>
</dbReference>
<dbReference type="PANTHER" id="PTHR30409:SF1">
    <property type="entry name" value="CARBAMATE KINASE-RELATED"/>
    <property type="match status" value="1"/>
</dbReference>
<organism evidence="7 8">
    <name type="scientific">Candidatus Sulfotelmatobacter kueseliae</name>
    <dbReference type="NCBI Taxonomy" id="2042962"/>
    <lineage>
        <taxon>Bacteria</taxon>
        <taxon>Pseudomonadati</taxon>
        <taxon>Acidobacteriota</taxon>
        <taxon>Terriglobia</taxon>
        <taxon>Terriglobales</taxon>
        <taxon>Candidatus Korobacteraceae</taxon>
        <taxon>Candidatus Sulfotelmatobacter</taxon>
    </lineage>
</organism>
<sequence length="134" mass="14468">MKGCQPKRLHLRVRASALLATQLGADVFAISTDTDYVYLDYKRPTQRPLKLLTASEMEAHCKVEHFPPGNMGPKVESVLRFLRRGGKEAVITTYDHLCDAVDGTAGTRIVSDPAGAGTPGNSSELSSGLPTRGR</sequence>
<protein>
    <submittedName>
        <fullName evidence="7">Carbamate kinase</fullName>
    </submittedName>
</protein>
<dbReference type="PANTHER" id="PTHR30409">
    <property type="entry name" value="CARBAMATE KINASE"/>
    <property type="match status" value="1"/>
</dbReference>
<gene>
    <name evidence="7" type="ORF">SBA1_1470008</name>
</gene>
<evidence type="ECO:0000256" key="5">
    <source>
        <dbReference type="SAM" id="SignalP"/>
    </source>
</evidence>
<dbReference type="GO" id="GO:0005829">
    <property type="term" value="C:cytosol"/>
    <property type="evidence" value="ECO:0007669"/>
    <property type="project" value="TreeGrafter"/>
</dbReference>
<dbReference type="GO" id="GO:0019546">
    <property type="term" value="P:L-arginine deiminase pathway"/>
    <property type="evidence" value="ECO:0007669"/>
    <property type="project" value="TreeGrafter"/>
</dbReference>
<dbReference type="Pfam" id="PF00696">
    <property type="entry name" value="AA_kinase"/>
    <property type="match status" value="1"/>
</dbReference>
<dbReference type="OrthoDB" id="9766717at2"/>
<evidence type="ECO:0000256" key="2">
    <source>
        <dbReference type="ARBA" id="ARBA00022679"/>
    </source>
</evidence>
<feature type="region of interest" description="Disordered" evidence="4">
    <location>
        <begin position="110"/>
        <end position="134"/>
    </location>
</feature>
<feature type="chain" id="PRO_5015421501" evidence="5">
    <location>
        <begin position="26"/>
        <end position="134"/>
    </location>
</feature>
<dbReference type="GO" id="GO:0008804">
    <property type="term" value="F:carbamate kinase activity"/>
    <property type="evidence" value="ECO:0007669"/>
    <property type="project" value="InterPro"/>
</dbReference>
<keyword evidence="2" id="KW-0808">Transferase</keyword>
<dbReference type="Gene3D" id="3.40.1160.10">
    <property type="entry name" value="Acetylglutamate kinase-like"/>
    <property type="match status" value="1"/>
</dbReference>
<evidence type="ECO:0000313" key="7">
    <source>
        <dbReference type="EMBL" id="SPF35894.1"/>
    </source>
</evidence>
<evidence type="ECO:0000313" key="8">
    <source>
        <dbReference type="Proteomes" id="UP000238701"/>
    </source>
</evidence>
<evidence type="ECO:0000256" key="3">
    <source>
        <dbReference type="ARBA" id="ARBA00022777"/>
    </source>
</evidence>
<name>A0A2U3K899_9BACT</name>
<keyword evidence="5" id="KW-0732">Signal</keyword>